<keyword evidence="1 3" id="KW-0732">Signal</keyword>
<evidence type="ECO:0000313" key="5">
    <source>
        <dbReference type="Proteomes" id="UP000273811"/>
    </source>
</evidence>
<protein>
    <recommendedName>
        <fullName evidence="6">DUF4352 domain-containing protein</fullName>
    </recommendedName>
</protein>
<evidence type="ECO:0000256" key="2">
    <source>
        <dbReference type="SAM" id="MobiDB-lite"/>
    </source>
</evidence>
<feature type="region of interest" description="Disordered" evidence="2">
    <location>
        <begin position="22"/>
        <end position="55"/>
    </location>
</feature>
<dbReference type="Proteomes" id="UP000273811">
    <property type="component" value="Unassembled WGS sequence"/>
</dbReference>
<proteinExistence type="predicted"/>
<dbReference type="RefSeq" id="WP_120072297.1">
    <property type="nucleotide sequence ID" value="NZ_CP126113.1"/>
</dbReference>
<accession>A0A443IUV4</accession>
<evidence type="ECO:0000256" key="3">
    <source>
        <dbReference type="SAM" id="SignalP"/>
    </source>
</evidence>
<dbReference type="GeneID" id="56392390"/>
<comment type="caution">
    <text evidence="4">The sequence shown here is derived from an EMBL/GenBank/DDBJ whole genome shotgun (WGS) entry which is preliminary data.</text>
</comment>
<feature type="signal peptide" evidence="3">
    <location>
        <begin position="1"/>
        <end position="20"/>
    </location>
</feature>
<dbReference type="AlphaFoldDB" id="A0A443IUV4"/>
<dbReference type="OrthoDB" id="2934367at2"/>
<evidence type="ECO:0008006" key="6">
    <source>
        <dbReference type="Google" id="ProtNLM"/>
    </source>
</evidence>
<gene>
    <name evidence="4" type="ORF">D4N35_008100</name>
</gene>
<keyword evidence="5" id="KW-1185">Reference proteome</keyword>
<name>A0A443IUV4_9BACI</name>
<organism evidence="4 5">
    <name type="scientific">Siminovitchia fortis</name>
    <dbReference type="NCBI Taxonomy" id="254758"/>
    <lineage>
        <taxon>Bacteria</taxon>
        <taxon>Bacillati</taxon>
        <taxon>Bacillota</taxon>
        <taxon>Bacilli</taxon>
        <taxon>Bacillales</taxon>
        <taxon>Bacillaceae</taxon>
        <taxon>Siminovitchia</taxon>
    </lineage>
</organism>
<sequence>MLKRFFVVLLLFAFMVLASACGSGSEGSKKVESETQEPSETAADDASKVKESKSGGFKVEAEDQLDLQMGDTAKFDTTLGTYEITLHSAKLIEELDGETPQLDELIVLDLTVKNTSEKSLDASDLVGSLEITEDLEGSGYSDVSSYFSSIESIEGELAPGEEKSGQMITDVYHSDKYFLRKSPGLVAAGTTNDVIWTFQAEEAR</sequence>
<dbReference type="Gene3D" id="2.60.40.1240">
    <property type="match status" value="1"/>
</dbReference>
<evidence type="ECO:0000313" key="4">
    <source>
        <dbReference type="EMBL" id="RWR11888.1"/>
    </source>
</evidence>
<dbReference type="EMBL" id="QYTU02000014">
    <property type="protein sequence ID" value="RWR11888.1"/>
    <property type="molecule type" value="Genomic_DNA"/>
</dbReference>
<dbReference type="PROSITE" id="PS51257">
    <property type="entry name" value="PROKAR_LIPOPROTEIN"/>
    <property type="match status" value="1"/>
</dbReference>
<evidence type="ECO:0000256" key="1">
    <source>
        <dbReference type="ARBA" id="ARBA00022729"/>
    </source>
</evidence>
<feature type="chain" id="PRO_5019483995" description="DUF4352 domain-containing protein" evidence="3">
    <location>
        <begin position="21"/>
        <end position="204"/>
    </location>
</feature>
<dbReference type="InterPro" id="IPR029050">
    <property type="entry name" value="Immunoprotect_excell_Ig-like"/>
</dbReference>
<reference evidence="4" key="1">
    <citation type="submission" date="2018-12" db="EMBL/GenBank/DDBJ databases">
        <authorList>
            <person name="Sun L."/>
            <person name="Chen Z."/>
        </authorList>
    </citation>
    <scope>NUCLEOTIDE SEQUENCE [LARGE SCALE GENOMIC DNA]</scope>
    <source>
        <strain evidence="4">DSM 16012</strain>
    </source>
</reference>